<evidence type="ECO:0000256" key="4">
    <source>
        <dbReference type="ARBA" id="ARBA00019171"/>
    </source>
</evidence>
<keyword evidence="5 16" id="KW-0507">mRNA processing</keyword>
<comment type="similarity">
    <text evidence="2 16">Belongs to the eukaryotic GTase family.</text>
</comment>
<keyword evidence="21" id="KW-1185">Reference proteome</keyword>
<evidence type="ECO:0000256" key="13">
    <source>
        <dbReference type="ARBA" id="ARBA00030702"/>
    </source>
</evidence>
<evidence type="ECO:0000256" key="12">
    <source>
        <dbReference type="ARBA" id="ARBA00029909"/>
    </source>
</evidence>
<dbReference type="Pfam" id="PF01331">
    <property type="entry name" value="mRNA_cap_enzyme"/>
    <property type="match status" value="1"/>
</dbReference>
<gene>
    <name evidence="20" type="primary">CEG1</name>
    <name evidence="20" type="ORF">Q9L58_003938</name>
</gene>
<evidence type="ECO:0000256" key="7">
    <source>
        <dbReference type="ARBA" id="ARBA00022695"/>
    </source>
</evidence>
<evidence type="ECO:0000256" key="14">
    <source>
        <dbReference type="ARBA" id="ARBA00044624"/>
    </source>
</evidence>
<sequence>MASHSPVPEVPGIKADLRLAQMLRKEVADMLGRNSMSFPGAQPVSFAAKHLRELKRTDYYLCEKSDGIRCLMYFTRDGDQEVHYLIDRKNDYYWVQNLHFPMHGDDTFRSFHTETLIDGELVLDDIGNGKKLLRYLVFDCLILDNKPLIQRTLDKRLGYFRDLVFKPYKKLCDIFPDEVPFFPFEVEFKSMELSYGVQMMFDVILPKLPHGNDGLIFTCRTTPYKFGTDEHIIKWKPVSENSIDFRLNLEFPPLEPDSDDPDDPDETEPALPDYDSLPTFHLSVFAGEDIYEKWAEMYVTSEEWEMLKKMNIPLDDLIVECAMDENKRWRYMRFRKDKKHANHITTVNSVMESVKDGVTKEDLIKEASEIRKAWKARAAPVAAGAGAGAGAQGRATGRA</sequence>
<evidence type="ECO:0000256" key="10">
    <source>
        <dbReference type="ARBA" id="ARBA00023134"/>
    </source>
</evidence>
<feature type="domain" description="mRNA capping enzyme adenylation" evidence="18">
    <location>
        <begin position="42"/>
        <end position="236"/>
    </location>
</feature>
<dbReference type="InterPro" id="IPR012340">
    <property type="entry name" value="NA-bd_OB-fold"/>
</dbReference>
<evidence type="ECO:0000313" key="21">
    <source>
        <dbReference type="Proteomes" id="UP001447188"/>
    </source>
</evidence>
<reference evidence="20 21" key="1">
    <citation type="submission" date="2024-02" db="EMBL/GenBank/DDBJ databases">
        <title>Discinaceae phylogenomics.</title>
        <authorList>
            <person name="Dirks A.C."/>
            <person name="James T.Y."/>
        </authorList>
    </citation>
    <scope>NUCLEOTIDE SEQUENCE [LARGE SCALE GENOMIC DNA]</scope>
    <source>
        <strain evidence="20 21">ACD0624</strain>
    </source>
</reference>
<keyword evidence="7 16" id="KW-0548">Nucleotidyltransferase</keyword>
<name>A0ABR3GMG8_9PEZI</name>
<dbReference type="InterPro" id="IPR001339">
    <property type="entry name" value="mRNA_cap_enzyme_adenylation"/>
</dbReference>
<feature type="region of interest" description="Disordered" evidence="17">
    <location>
        <begin position="253"/>
        <end position="272"/>
    </location>
</feature>
<keyword evidence="8 16" id="KW-0547">Nucleotide-binding</keyword>
<keyword evidence="6 16" id="KW-0808">Transferase</keyword>
<keyword evidence="10 16" id="KW-0342">GTP-binding</keyword>
<evidence type="ECO:0000256" key="11">
    <source>
        <dbReference type="ARBA" id="ARBA00023242"/>
    </source>
</evidence>
<evidence type="ECO:0000256" key="17">
    <source>
        <dbReference type="SAM" id="MobiDB-lite"/>
    </source>
</evidence>
<evidence type="ECO:0000256" key="9">
    <source>
        <dbReference type="ARBA" id="ARBA00023042"/>
    </source>
</evidence>
<evidence type="ECO:0000313" key="20">
    <source>
        <dbReference type="EMBL" id="KAL0637115.1"/>
    </source>
</evidence>
<evidence type="ECO:0000256" key="15">
    <source>
        <dbReference type="ARBA" id="ARBA00047082"/>
    </source>
</evidence>
<feature type="compositionally biased region" description="Acidic residues" evidence="17">
    <location>
        <begin position="256"/>
        <end position="268"/>
    </location>
</feature>
<dbReference type="GO" id="GO:0004484">
    <property type="term" value="F:mRNA guanylyltransferase activity"/>
    <property type="evidence" value="ECO:0007669"/>
    <property type="project" value="UniProtKB-EC"/>
</dbReference>
<evidence type="ECO:0000256" key="5">
    <source>
        <dbReference type="ARBA" id="ARBA00022664"/>
    </source>
</evidence>
<dbReference type="PIRSF" id="PIRSF036959">
    <property type="entry name" value="mRNA_cap_alpha"/>
    <property type="match status" value="1"/>
</dbReference>
<comment type="subunit">
    <text evidence="15">Heterodimer. The mRNA-capping enzyme is composed of two separate chains alpha and beta, respectively a mRNA guanylyltransferase and an mRNA 5'-triphosphate monophosphatase.</text>
</comment>
<evidence type="ECO:0000256" key="16">
    <source>
        <dbReference type="PIRNR" id="PIRNR036959"/>
    </source>
</evidence>
<keyword evidence="11 16" id="KW-0539">Nucleus</keyword>
<evidence type="ECO:0000259" key="19">
    <source>
        <dbReference type="Pfam" id="PF03919"/>
    </source>
</evidence>
<feature type="domain" description="mRNA capping enzyme C-terminal" evidence="19">
    <location>
        <begin position="240"/>
        <end position="364"/>
    </location>
</feature>
<dbReference type="InterPro" id="IPR013846">
    <property type="entry name" value="mRNA_cap_enzyme_C"/>
</dbReference>
<comment type="function">
    <text evidence="16">Second step of mRNA capping. Transfer of the GMP moiety of GTP to the 5'-end of RNA via an enzyme-GMP covalent reaction intermediate.</text>
</comment>
<comment type="catalytic activity">
    <reaction evidence="14">
        <text>a 5'-end diphospho-ribonucleoside in mRNA + GTP + H(+) = a 5'-end (5'-triphosphoguanosine)-ribonucleoside in mRNA + diphosphate</text>
        <dbReference type="Rhea" id="RHEA:67012"/>
        <dbReference type="Rhea" id="RHEA-COMP:17165"/>
        <dbReference type="Rhea" id="RHEA-COMP:17166"/>
        <dbReference type="ChEBI" id="CHEBI:15378"/>
        <dbReference type="ChEBI" id="CHEBI:33019"/>
        <dbReference type="ChEBI" id="CHEBI:37565"/>
        <dbReference type="ChEBI" id="CHEBI:167616"/>
        <dbReference type="ChEBI" id="CHEBI:167617"/>
        <dbReference type="EC" id="2.7.7.50"/>
    </reaction>
    <physiologicalReaction direction="left-to-right" evidence="14">
        <dbReference type="Rhea" id="RHEA:67013"/>
    </physiologicalReaction>
</comment>
<dbReference type="InterPro" id="IPR017075">
    <property type="entry name" value="mRNA_cap_enzyme_alpha"/>
</dbReference>
<protein>
    <recommendedName>
        <fullName evidence="4 16">mRNA-capping enzyme subunit alpha</fullName>
        <ecNumber evidence="3 16">2.7.7.50</ecNumber>
    </recommendedName>
    <alternativeName>
        <fullName evidence="12 16">GTP--RNA guanylyltransferase</fullName>
    </alternativeName>
    <alternativeName>
        <fullName evidence="13 16">mRNA guanylyltransferase</fullName>
    </alternativeName>
</protein>
<dbReference type="PANTHER" id="PTHR10367:SF17">
    <property type="entry name" value="MRNA-CAPPING ENZYME"/>
    <property type="match status" value="1"/>
</dbReference>
<dbReference type="Gene3D" id="3.30.470.30">
    <property type="entry name" value="DNA ligase/mRNA capping enzyme"/>
    <property type="match status" value="1"/>
</dbReference>
<dbReference type="SUPFAM" id="SSF50249">
    <property type="entry name" value="Nucleic acid-binding proteins"/>
    <property type="match status" value="1"/>
</dbReference>
<dbReference type="Proteomes" id="UP001447188">
    <property type="component" value="Unassembled WGS sequence"/>
</dbReference>
<dbReference type="SUPFAM" id="SSF56091">
    <property type="entry name" value="DNA ligase/mRNA capping enzyme, catalytic domain"/>
    <property type="match status" value="1"/>
</dbReference>
<dbReference type="CDD" id="cd07895">
    <property type="entry name" value="Adenylation_mRNA_capping"/>
    <property type="match status" value="1"/>
</dbReference>
<evidence type="ECO:0000256" key="8">
    <source>
        <dbReference type="ARBA" id="ARBA00022741"/>
    </source>
</evidence>
<organism evidence="20 21">
    <name type="scientific">Discina gigas</name>
    <dbReference type="NCBI Taxonomy" id="1032678"/>
    <lineage>
        <taxon>Eukaryota</taxon>
        <taxon>Fungi</taxon>
        <taxon>Dikarya</taxon>
        <taxon>Ascomycota</taxon>
        <taxon>Pezizomycotina</taxon>
        <taxon>Pezizomycetes</taxon>
        <taxon>Pezizales</taxon>
        <taxon>Discinaceae</taxon>
        <taxon>Discina</taxon>
    </lineage>
</organism>
<comment type="caution">
    <text evidence="20">The sequence shown here is derived from an EMBL/GenBank/DDBJ whole genome shotgun (WGS) entry which is preliminary data.</text>
</comment>
<dbReference type="Gene3D" id="2.40.50.140">
    <property type="entry name" value="Nucleic acid-binding proteins"/>
    <property type="match status" value="1"/>
</dbReference>
<accession>A0ABR3GMG8</accession>
<dbReference type="InterPro" id="IPR051029">
    <property type="entry name" value="mRNA_Capping_Enz/RNA_Phosphat"/>
</dbReference>
<dbReference type="EMBL" id="JBBBZM010000039">
    <property type="protein sequence ID" value="KAL0637115.1"/>
    <property type="molecule type" value="Genomic_DNA"/>
</dbReference>
<dbReference type="PANTHER" id="PTHR10367">
    <property type="entry name" value="MRNA-CAPPING ENZYME"/>
    <property type="match status" value="1"/>
</dbReference>
<proteinExistence type="inferred from homology"/>
<comment type="subcellular location">
    <subcellularLocation>
        <location evidence="1 16">Nucleus</location>
    </subcellularLocation>
</comment>
<evidence type="ECO:0000256" key="3">
    <source>
        <dbReference type="ARBA" id="ARBA00012475"/>
    </source>
</evidence>
<evidence type="ECO:0000256" key="1">
    <source>
        <dbReference type="ARBA" id="ARBA00004123"/>
    </source>
</evidence>
<dbReference type="Pfam" id="PF03919">
    <property type="entry name" value="mRNA_cap_C"/>
    <property type="match status" value="1"/>
</dbReference>
<evidence type="ECO:0000256" key="2">
    <source>
        <dbReference type="ARBA" id="ARBA00010237"/>
    </source>
</evidence>
<keyword evidence="9 16" id="KW-0506">mRNA capping</keyword>
<evidence type="ECO:0000259" key="18">
    <source>
        <dbReference type="Pfam" id="PF01331"/>
    </source>
</evidence>
<dbReference type="EC" id="2.7.7.50" evidence="3 16"/>
<evidence type="ECO:0000256" key="6">
    <source>
        <dbReference type="ARBA" id="ARBA00022679"/>
    </source>
</evidence>